<protein>
    <submittedName>
        <fullName evidence="1">Uncharacterized protein</fullName>
    </submittedName>
</protein>
<dbReference type="AlphaFoldDB" id="A0A9P4PSE2"/>
<proteinExistence type="predicted"/>
<dbReference type="EMBL" id="MU001494">
    <property type="protein sequence ID" value="KAF2449342.1"/>
    <property type="molecule type" value="Genomic_DNA"/>
</dbReference>
<comment type="caution">
    <text evidence="1">The sequence shown here is derived from an EMBL/GenBank/DDBJ whole genome shotgun (WGS) entry which is preliminary data.</text>
</comment>
<reference evidence="1" key="1">
    <citation type="journal article" date="2020" name="Stud. Mycol.">
        <title>101 Dothideomycetes genomes: a test case for predicting lifestyles and emergence of pathogens.</title>
        <authorList>
            <person name="Haridas S."/>
            <person name="Albert R."/>
            <person name="Binder M."/>
            <person name="Bloem J."/>
            <person name="Labutti K."/>
            <person name="Salamov A."/>
            <person name="Andreopoulos B."/>
            <person name="Baker S."/>
            <person name="Barry K."/>
            <person name="Bills G."/>
            <person name="Bluhm B."/>
            <person name="Cannon C."/>
            <person name="Castanera R."/>
            <person name="Culley D."/>
            <person name="Daum C."/>
            <person name="Ezra D."/>
            <person name="Gonzalez J."/>
            <person name="Henrissat B."/>
            <person name="Kuo A."/>
            <person name="Liang C."/>
            <person name="Lipzen A."/>
            <person name="Lutzoni F."/>
            <person name="Magnuson J."/>
            <person name="Mondo S."/>
            <person name="Nolan M."/>
            <person name="Ohm R."/>
            <person name="Pangilinan J."/>
            <person name="Park H.-J."/>
            <person name="Ramirez L."/>
            <person name="Alfaro M."/>
            <person name="Sun H."/>
            <person name="Tritt A."/>
            <person name="Yoshinaga Y."/>
            <person name="Zwiers L.-H."/>
            <person name="Turgeon B."/>
            <person name="Goodwin S."/>
            <person name="Spatafora J."/>
            <person name="Crous P."/>
            <person name="Grigoriev I."/>
        </authorList>
    </citation>
    <scope>NUCLEOTIDE SEQUENCE</scope>
    <source>
        <strain evidence="1">CBS 690.94</strain>
    </source>
</reference>
<evidence type="ECO:0000313" key="2">
    <source>
        <dbReference type="Proteomes" id="UP000799764"/>
    </source>
</evidence>
<name>A0A9P4PSE2_9PLEO</name>
<evidence type="ECO:0000313" key="1">
    <source>
        <dbReference type="EMBL" id="KAF2449342.1"/>
    </source>
</evidence>
<dbReference type="OrthoDB" id="3782835at2759"/>
<sequence length="77" mass="8494">LPVRSAIYKQCTGGSVIAWVTSSESPLLYVFVFAMCGVVVQPWVKRSGLRAERGQALRDCPLFFSLGILYCNEYSSA</sequence>
<organism evidence="1 2">
    <name type="scientific">Karstenula rhodostoma CBS 690.94</name>
    <dbReference type="NCBI Taxonomy" id="1392251"/>
    <lineage>
        <taxon>Eukaryota</taxon>
        <taxon>Fungi</taxon>
        <taxon>Dikarya</taxon>
        <taxon>Ascomycota</taxon>
        <taxon>Pezizomycotina</taxon>
        <taxon>Dothideomycetes</taxon>
        <taxon>Pleosporomycetidae</taxon>
        <taxon>Pleosporales</taxon>
        <taxon>Massarineae</taxon>
        <taxon>Didymosphaeriaceae</taxon>
        <taxon>Karstenula</taxon>
    </lineage>
</organism>
<feature type="non-terminal residue" evidence="1">
    <location>
        <position position="1"/>
    </location>
</feature>
<accession>A0A9P4PSE2</accession>
<keyword evidence="2" id="KW-1185">Reference proteome</keyword>
<dbReference type="Proteomes" id="UP000799764">
    <property type="component" value="Unassembled WGS sequence"/>
</dbReference>
<gene>
    <name evidence="1" type="ORF">P171DRAFT_350458</name>
</gene>